<dbReference type="AlphaFoldDB" id="A0AA45WWR6"/>
<accession>A0AA45WWR6</accession>
<dbReference type="Pfam" id="PF03328">
    <property type="entry name" value="HpcH_HpaI"/>
    <property type="match status" value="1"/>
</dbReference>
<feature type="domain" description="HpcH/HpaI aldolase/citrate lyase" evidence="6">
    <location>
        <begin position="6"/>
        <end position="224"/>
    </location>
</feature>
<feature type="binding site" evidence="5">
    <location>
        <position position="129"/>
    </location>
    <ligand>
        <name>Mg(2+)</name>
        <dbReference type="ChEBI" id="CHEBI:18420"/>
    </ligand>
</feature>
<dbReference type="InterPro" id="IPR015813">
    <property type="entry name" value="Pyrv/PenolPyrv_kinase-like_dom"/>
</dbReference>
<dbReference type="PANTHER" id="PTHR32308:SF0">
    <property type="entry name" value="HPCH_HPAI ALDOLASE_CITRATE LYASE DOMAIN-CONTAINING PROTEIN"/>
    <property type="match status" value="1"/>
</dbReference>
<proteinExistence type="predicted"/>
<dbReference type="InterPro" id="IPR040442">
    <property type="entry name" value="Pyrv_kinase-like_dom_sf"/>
</dbReference>
<feature type="binding site" evidence="5">
    <location>
        <position position="156"/>
    </location>
    <ligand>
        <name>Mg(2+)</name>
        <dbReference type="ChEBI" id="CHEBI:18420"/>
    </ligand>
</feature>
<dbReference type="GO" id="GO:0016829">
    <property type="term" value="F:lyase activity"/>
    <property type="evidence" value="ECO:0007669"/>
    <property type="project" value="UniProtKB-KW"/>
</dbReference>
<evidence type="ECO:0000313" key="7">
    <source>
        <dbReference type="EMBL" id="SMP60486.1"/>
    </source>
</evidence>
<keyword evidence="2 5" id="KW-0479">Metal-binding</keyword>
<dbReference type="GO" id="GO:0000287">
    <property type="term" value="F:magnesium ion binding"/>
    <property type="evidence" value="ECO:0007669"/>
    <property type="project" value="TreeGrafter"/>
</dbReference>
<evidence type="ECO:0000256" key="3">
    <source>
        <dbReference type="ARBA" id="ARBA00022842"/>
    </source>
</evidence>
<dbReference type="RefSeq" id="WP_283409624.1">
    <property type="nucleotide sequence ID" value="NZ_FXUF01000008.1"/>
</dbReference>
<keyword evidence="3 5" id="KW-0460">Magnesium</keyword>
<sequence length="300" mass="32179">MKGLRRSMLFVPGNHPGMIQNADIYGSDSIIFDLEDAVSLQEKDSARLLVKHALRKIDFGETERVVRINPLDTGCGTQDLKMMVAAGPDALMIPKATARRLIEADLMVGEIEAALGGNRQPLAFIPIIESAVAVEEINELLKASSRIVAALLGGEDLTADLGIQRTKAGDELLYARSRVAMACCACGVDAIDTPYADTMDDEGLAKDTAKGKTVGFTGKAAIHPLQIEVIHRVYAPSEAEIHEARQIIRAMKQAEREGKGAVAVDGRMVDAPIILRAEKLLQQAKAMGVHDMTDNVNGGA</sequence>
<name>A0AA45WWR6_9CLOT</name>
<dbReference type="EMBL" id="FXUF01000008">
    <property type="protein sequence ID" value="SMP60486.1"/>
    <property type="molecule type" value="Genomic_DNA"/>
</dbReference>
<evidence type="ECO:0000256" key="1">
    <source>
        <dbReference type="ARBA" id="ARBA00001946"/>
    </source>
</evidence>
<dbReference type="Proteomes" id="UP001158066">
    <property type="component" value="Unassembled WGS sequence"/>
</dbReference>
<comment type="caution">
    <text evidence="7">The sequence shown here is derived from an EMBL/GenBank/DDBJ whole genome shotgun (WGS) entry which is preliminary data.</text>
</comment>
<evidence type="ECO:0000313" key="8">
    <source>
        <dbReference type="Proteomes" id="UP001158066"/>
    </source>
</evidence>
<comment type="cofactor">
    <cofactor evidence="1">
        <name>Mg(2+)</name>
        <dbReference type="ChEBI" id="CHEBI:18420"/>
    </cofactor>
</comment>
<reference evidence="7" key="1">
    <citation type="submission" date="2017-05" db="EMBL/GenBank/DDBJ databases">
        <authorList>
            <person name="Varghese N."/>
            <person name="Submissions S."/>
        </authorList>
    </citation>
    <scope>NUCLEOTIDE SEQUENCE</scope>
    <source>
        <strain evidence="7">Su22</strain>
    </source>
</reference>
<dbReference type="InterPro" id="IPR005000">
    <property type="entry name" value="Aldolase/citrate-lyase_domain"/>
</dbReference>
<evidence type="ECO:0000259" key="6">
    <source>
        <dbReference type="Pfam" id="PF03328"/>
    </source>
</evidence>
<dbReference type="PANTHER" id="PTHR32308">
    <property type="entry name" value="LYASE BETA SUBUNIT, PUTATIVE (AFU_ORTHOLOGUE AFUA_4G13030)-RELATED"/>
    <property type="match status" value="1"/>
</dbReference>
<dbReference type="PIRSF" id="PIRSF015582">
    <property type="entry name" value="Cit_lyase_B"/>
    <property type="match status" value="1"/>
</dbReference>
<protein>
    <submittedName>
        <fullName evidence="7">Citrate lyase subunit beta / citryl-CoA lyase</fullName>
    </submittedName>
</protein>
<dbReference type="SUPFAM" id="SSF51621">
    <property type="entry name" value="Phosphoenolpyruvate/pyruvate domain"/>
    <property type="match status" value="1"/>
</dbReference>
<evidence type="ECO:0000256" key="4">
    <source>
        <dbReference type="PIRSR" id="PIRSR015582-1"/>
    </source>
</evidence>
<dbReference type="InterPro" id="IPR011206">
    <property type="entry name" value="Citrate_lyase_beta/mcl1/mcl2"/>
</dbReference>
<dbReference type="Gene3D" id="3.20.20.60">
    <property type="entry name" value="Phosphoenolpyruvate-binding domains"/>
    <property type="match status" value="1"/>
</dbReference>
<keyword evidence="8" id="KW-1185">Reference proteome</keyword>
<feature type="binding site" evidence="4">
    <location>
        <position position="129"/>
    </location>
    <ligand>
        <name>substrate</name>
    </ligand>
</feature>
<dbReference type="GO" id="GO:0006107">
    <property type="term" value="P:oxaloacetate metabolic process"/>
    <property type="evidence" value="ECO:0007669"/>
    <property type="project" value="TreeGrafter"/>
</dbReference>
<gene>
    <name evidence="7" type="ORF">SAMN06296020_108140</name>
</gene>
<organism evidence="7 8">
    <name type="scientific">Anoxynatronum buryatiense</name>
    <dbReference type="NCBI Taxonomy" id="489973"/>
    <lineage>
        <taxon>Bacteria</taxon>
        <taxon>Bacillati</taxon>
        <taxon>Bacillota</taxon>
        <taxon>Clostridia</taxon>
        <taxon>Eubacteriales</taxon>
        <taxon>Clostridiaceae</taxon>
        <taxon>Anoxynatronum</taxon>
    </lineage>
</organism>
<evidence type="ECO:0000256" key="2">
    <source>
        <dbReference type="ARBA" id="ARBA00022723"/>
    </source>
</evidence>
<evidence type="ECO:0000256" key="5">
    <source>
        <dbReference type="PIRSR" id="PIRSR015582-2"/>
    </source>
</evidence>
<feature type="binding site" evidence="4">
    <location>
        <position position="67"/>
    </location>
    <ligand>
        <name>substrate</name>
    </ligand>
</feature>
<keyword evidence="7" id="KW-0456">Lyase</keyword>